<feature type="domain" description="Methyltransferase" evidence="2">
    <location>
        <begin position="54"/>
        <end position="151"/>
    </location>
</feature>
<dbReference type="CDD" id="cd02440">
    <property type="entry name" value="AdoMet_MTases"/>
    <property type="match status" value="1"/>
</dbReference>
<dbReference type="Proteomes" id="UP001215598">
    <property type="component" value="Unassembled WGS sequence"/>
</dbReference>
<gene>
    <name evidence="3" type="ORF">B0H16DRAFT_1770863</name>
</gene>
<evidence type="ECO:0000256" key="1">
    <source>
        <dbReference type="ARBA" id="ARBA00022679"/>
    </source>
</evidence>
<comment type="caution">
    <text evidence="3">The sequence shown here is derived from an EMBL/GenBank/DDBJ whole genome shotgun (WGS) entry which is preliminary data.</text>
</comment>
<sequence>MSNPHHHDFASANQAFFDKHAHQADHRPKAAEMAESVCKAILEAYPFDKESTMVLDYACGTGIVARGLAAHCKSLLGVDISQGMVDEFNKGIREHAIPAGQMRAVRAELKGEESELEGAKFDVVLCSLAYHHIEDVVAVTRTLALFLKPGGSLIVVDFPTMDVAVVPQEVVHSIAHKSGISESTIKEAYDGAGLGDFHQVFFKGPKTPMHPEDIFLAKGVKL</sequence>
<dbReference type="EMBL" id="JARKIB010000015">
    <property type="protein sequence ID" value="KAJ7771439.1"/>
    <property type="molecule type" value="Genomic_DNA"/>
</dbReference>
<protein>
    <submittedName>
        <fullName evidence="3">S-adenosyl-L-methionine-dependent methyltransferase</fullName>
    </submittedName>
</protein>
<keyword evidence="3" id="KW-0489">Methyltransferase</keyword>
<evidence type="ECO:0000313" key="4">
    <source>
        <dbReference type="Proteomes" id="UP001215598"/>
    </source>
</evidence>
<dbReference type="InterPro" id="IPR029063">
    <property type="entry name" value="SAM-dependent_MTases_sf"/>
</dbReference>
<proteinExistence type="predicted"/>
<dbReference type="Gene3D" id="3.40.50.150">
    <property type="entry name" value="Vaccinia Virus protein VP39"/>
    <property type="match status" value="1"/>
</dbReference>
<reference evidence="3" key="1">
    <citation type="submission" date="2023-03" db="EMBL/GenBank/DDBJ databases">
        <title>Massive genome expansion in bonnet fungi (Mycena s.s.) driven by repeated elements and novel gene families across ecological guilds.</title>
        <authorList>
            <consortium name="Lawrence Berkeley National Laboratory"/>
            <person name="Harder C.B."/>
            <person name="Miyauchi S."/>
            <person name="Viragh M."/>
            <person name="Kuo A."/>
            <person name="Thoen E."/>
            <person name="Andreopoulos B."/>
            <person name="Lu D."/>
            <person name="Skrede I."/>
            <person name="Drula E."/>
            <person name="Henrissat B."/>
            <person name="Morin E."/>
            <person name="Kohler A."/>
            <person name="Barry K."/>
            <person name="LaButti K."/>
            <person name="Morin E."/>
            <person name="Salamov A."/>
            <person name="Lipzen A."/>
            <person name="Mereny Z."/>
            <person name="Hegedus B."/>
            <person name="Baldrian P."/>
            <person name="Stursova M."/>
            <person name="Weitz H."/>
            <person name="Taylor A."/>
            <person name="Grigoriev I.V."/>
            <person name="Nagy L.G."/>
            <person name="Martin F."/>
            <person name="Kauserud H."/>
        </authorList>
    </citation>
    <scope>NUCLEOTIDE SEQUENCE</scope>
    <source>
        <strain evidence="3">CBHHK182m</strain>
    </source>
</reference>
<evidence type="ECO:0000259" key="2">
    <source>
        <dbReference type="Pfam" id="PF13649"/>
    </source>
</evidence>
<dbReference type="GO" id="GO:0032259">
    <property type="term" value="P:methylation"/>
    <property type="evidence" value="ECO:0007669"/>
    <property type="project" value="UniProtKB-KW"/>
</dbReference>
<keyword evidence="1" id="KW-0808">Transferase</keyword>
<dbReference type="AlphaFoldDB" id="A0AAD7NRC4"/>
<dbReference type="InterPro" id="IPR041698">
    <property type="entry name" value="Methyltransf_25"/>
</dbReference>
<keyword evidence="4" id="KW-1185">Reference proteome</keyword>
<dbReference type="SUPFAM" id="SSF53335">
    <property type="entry name" value="S-adenosyl-L-methionine-dependent methyltransferases"/>
    <property type="match status" value="1"/>
</dbReference>
<name>A0AAD7NRC4_9AGAR</name>
<organism evidence="3 4">
    <name type="scientific">Mycena metata</name>
    <dbReference type="NCBI Taxonomy" id="1033252"/>
    <lineage>
        <taxon>Eukaryota</taxon>
        <taxon>Fungi</taxon>
        <taxon>Dikarya</taxon>
        <taxon>Basidiomycota</taxon>
        <taxon>Agaricomycotina</taxon>
        <taxon>Agaricomycetes</taxon>
        <taxon>Agaricomycetidae</taxon>
        <taxon>Agaricales</taxon>
        <taxon>Marasmiineae</taxon>
        <taxon>Mycenaceae</taxon>
        <taxon>Mycena</taxon>
    </lineage>
</organism>
<dbReference type="GO" id="GO:0008168">
    <property type="term" value="F:methyltransferase activity"/>
    <property type="evidence" value="ECO:0007669"/>
    <property type="project" value="UniProtKB-KW"/>
</dbReference>
<dbReference type="PANTHER" id="PTHR43861:SF3">
    <property type="entry name" value="PUTATIVE (AFU_ORTHOLOGUE AFUA_2G14390)-RELATED"/>
    <property type="match status" value="1"/>
</dbReference>
<accession>A0AAD7NRC4</accession>
<dbReference type="Pfam" id="PF13649">
    <property type="entry name" value="Methyltransf_25"/>
    <property type="match status" value="1"/>
</dbReference>
<evidence type="ECO:0000313" key="3">
    <source>
        <dbReference type="EMBL" id="KAJ7771439.1"/>
    </source>
</evidence>
<dbReference type="PANTHER" id="PTHR43861">
    <property type="entry name" value="TRANS-ACONITATE 2-METHYLTRANSFERASE-RELATED"/>
    <property type="match status" value="1"/>
</dbReference>